<organism evidence="1 2">
    <name type="scientific">Fusarium solani subsp. cucurbitae</name>
    <name type="common">Neocosmosporum cucurbitae</name>
    <dbReference type="NCBI Taxonomy" id="2747967"/>
    <lineage>
        <taxon>Eukaryota</taxon>
        <taxon>Fungi</taxon>
        <taxon>Dikarya</taxon>
        <taxon>Ascomycota</taxon>
        <taxon>Pezizomycotina</taxon>
        <taxon>Sordariomycetes</taxon>
        <taxon>Hypocreomycetidae</taxon>
        <taxon>Hypocreales</taxon>
        <taxon>Nectriaceae</taxon>
        <taxon>Fusarium</taxon>
        <taxon>Fusarium solani species complex</taxon>
    </lineage>
</organism>
<reference evidence="1" key="1">
    <citation type="submission" date="2021-11" db="EMBL/GenBank/DDBJ databases">
        <title>Fusarium solani-melongenae Genome sequencing and assembly.</title>
        <authorList>
            <person name="Xie S."/>
            <person name="Huang L."/>
            <person name="Zhang X."/>
        </authorList>
    </citation>
    <scope>NUCLEOTIDE SEQUENCE</scope>
    <source>
        <strain evidence="1">CRI 24-3</strain>
    </source>
</reference>
<keyword evidence="2" id="KW-1185">Reference proteome</keyword>
<dbReference type="Proteomes" id="UP000830768">
    <property type="component" value="Chromosome 2"/>
</dbReference>
<evidence type="ECO:0000313" key="2">
    <source>
        <dbReference type="Proteomes" id="UP000830768"/>
    </source>
</evidence>
<sequence length="1178" mass="133821">MAANNHQHEGPISVSCILNRRVNRFRDDADQKIYDTFVPQDKMGPLTQRGNVELTLNEELTNPEDIRELTDYVVGKAEKVFLLLIYSDAIKYIRDLQRADFTDNDLPVIVRESEDGSGVSVHRWRANNTSTYAEEQSLAGFRSWPESKLEDFFEKQWIFLAPVFAQDKFAHVLYSRSPLPYMRTQGSDTSSGEGHFGTIRKRGLHNGHYKHQNLFEHIAVAVKTLNNQGSAVTDVEKFYTKESDTLEKMKTLNHRHLIKAVTTYRKGPDRCFVFPWAQEGSLRDFWRNHSASLDDNLVSWAIGQMVGLCDGLKQLHKEHTRHGDLKPDNILCFVSGNERTLVLADVGLAKYHPDYTRDRTKATTTRHGSRIYEPPEMSANRGSIVVSRKYDIWSLGCVFLEFTIWLLYGQSGLALFRNTVLNNPDIDRFWQNGTDNKPQIHQVARDWLNKMLTKDLQGVSAPRDLVWLIVERLLVPDMEERADAEGVFPELDTIWRNSLSNFQYLFNSDLEELATQRDGSAFIAEDDMPHPSREVCPIPCQILRVLSLTLNTQYVSTCHSKCPSTLTRTSLLHDQWQNVTDNETARTLISRLNWPSLRPKADASGVCNSCAALNFQLPTLDLHRTIEELGSGSDECSLCHFLFRCLSNVKHKPKEPVRLFRDDTSHALRVLPSSTPVISMYSDPVSRVNSPSYAQLGLPILPELGTQQQFKLLNEWIHLCDTTHHCTSVQEHEGQVDSMPTRVLHVGTVESPCLRLVETGDSVRGKYTALSHCWGKLKKGQRFITSTDNLDDRKKEIQLDEMPGSFQDAVIATRALGVTYLWIDSLCIIQGDEADWEVESAKMEQVFSSAYFTIAASSAQSSLEGFLGDRVPRACVTIHPSQGSVLYLAEAIDDFQGHVEQSVLNSRGWVLQERALSRRTLHFTSTQIYWECGQGIYCETLAQLRNPQSQFLGDSSFPNLGLQYYKDERIRLVQHLYQVYCALELTNPTDRSKAILGLQKRLSLTFKSRADYGAIWGYFERTLLWQAKNPNSLSRIPYGDRRVVPSWSWMACTGEIQYMDIPFRKVSWTGNPTNPVENIPEGEEWNGQLTAEANQLLVDEDELSRRAVIDCSTFTFDSAAWRCIVVGKSKVANERGDVVHYVLLIRPLGGSAQVYERVGVGILLGTHVSRGTTRVYLR</sequence>
<accession>A0ACD3YS06</accession>
<dbReference type="EMBL" id="CP090031">
    <property type="protein sequence ID" value="UPK91666.1"/>
    <property type="molecule type" value="Genomic_DNA"/>
</dbReference>
<proteinExistence type="predicted"/>
<name>A0ACD3YS06_FUSSC</name>
<gene>
    <name evidence="1" type="ORF">LCI18_002601</name>
</gene>
<evidence type="ECO:0000313" key="1">
    <source>
        <dbReference type="EMBL" id="UPK91666.1"/>
    </source>
</evidence>
<protein>
    <submittedName>
        <fullName evidence="1">Uncharacterized protein</fullName>
    </submittedName>
</protein>